<organism evidence="3 4">
    <name type="scientific">Spartinivicinus marinus</name>
    <dbReference type="NCBI Taxonomy" id="2994442"/>
    <lineage>
        <taxon>Bacteria</taxon>
        <taxon>Pseudomonadati</taxon>
        <taxon>Pseudomonadota</taxon>
        <taxon>Gammaproteobacteria</taxon>
        <taxon>Oceanospirillales</taxon>
        <taxon>Zooshikellaceae</taxon>
        <taxon>Spartinivicinus</taxon>
    </lineage>
</organism>
<dbReference type="InterPro" id="IPR013783">
    <property type="entry name" value="Ig-like_fold"/>
</dbReference>
<feature type="domain" description="GH29D-like beta-sandwich" evidence="2">
    <location>
        <begin position="463"/>
        <end position="527"/>
    </location>
</feature>
<dbReference type="RefSeq" id="WP_180569169.1">
    <property type="nucleotide sequence ID" value="NZ_JACCKB010000021.1"/>
</dbReference>
<dbReference type="Gene3D" id="2.60.120.560">
    <property type="entry name" value="Exo-inulinase, domain 1"/>
    <property type="match status" value="1"/>
</dbReference>
<keyword evidence="4" id="KW-1185">Reference proteome</keyword>
<feature type="domain" description="3-keto-alpha-glucoside-1,2-lyase/3-keto-2-hydroxy-glucal hydratase" evidence="1">
    <location>
        <begin position="649"/>
        <end position="825"/>
    </location>
</feature>
<dbReference type="Pfam" id="PF06439">
    <property type="entry name" value="3keto-disac_hyd"/>
    <property type="match status" value="1"/>
</dbReference>
<feature type="non-terminal residue" evidence="3">
    <location>
        <position position="880"/>
    </location>
</feature>
<dbReference type="InterPro" id="IPR059177">
    <property type="entry name" value="GH29D-like_dom"/>
</dbReference>
<evidence type="ECO:0000259" key="1">
    <source>
        <dbReference type="Pfam" id="PF06439"/>
    </source>
</evidence>
<reference evidence="3 4" key="1">
    <citation type="submission" date="2020-07" db="EMBL/GenBank/DDBJ databases">
        <title>Endozoicomonas sp. nov., isolated from sediment.</title>
        <authorList>
            <person name="Gu T."/>
        </authorList>
    </citation>
    <scope>NUCLEOTIDE SEQUENCE [LARGE SCALE GENOMIC DNA]</scope>
    <source>
        <strain evidence="3 4">SM1973</strain>
    </source>
</reference>
<dbReference type="AlphaFoldDB" id="A0A853I3G1"/>
<sequence length="880" mass="97421">MLINKYTKQWFFIASLLLLVIQPKVLAAPDLTGLVAIVELLPEGSWVKVNLNQFSDVWTPPELRPLYDGIIPITPQTIIGAWSSFAWDSNRGDLIIYGGGHANYPGNDVYRWRGTTRQWERASLPSEITRSVLNHWIAIDGVDAAPIAAHTYDNQLFLPIADRFLTFGGAAYNNGDAYLREIDPFTVIRTGPYLFDPNKADGNKVGGTTGSHVQREQPTLEIIGGEMWENRDIYQNIPGNPPLPYSFVNGTSAYTQENGKEVVYINARPGPGTGANLYKYIINDVNNPSLDQVSLVGIYWSGIGGQGAGLYDPVLNIYIRSGVSTFTFWDLAKAGSDNRNQPVNFTDLSGQFAVNDNFGMDYDANRHRYLLWEGYSDVWALYPPASVSSDGWQIIKMPVSQTQGPSIGPGVGVLGKWKYITQLDVFMGLQGNIEGNVWLYKPVGWEHPQLGKRAIKPTISPISGDYSGLINVTMQTQQQLGIIYYTLDGSEPTAQSLVYTGPFAVNQPVVIKAMTIAAGLRNSRVTTVNYGIESPSGETNQLPVINQVVIDANPITDEQSTTITVFATDSDGPEPLTYQWQQVAGNGQISSVSANSINYTPTDVTSSEQHQLLLEVSDGTDVVSQIVEITVTDANAPPLLYFNDFTQLDLSDWQVTDQGDQQAPSIWQIQQGQLRQLSNIWSLPNDDGSMPDKLGTFIRYQHGFDWQNVVIDVDIQSQDDDAIGIMFRQDSAGNYYRFSWDQSRGYRRLVKYYNGNFIVLAEDQEPYISGQSYHLTVRADGNQLAVSVNQQQILTITDMLNPILQGTLALYSWGNEGSIFDNLQVTELAAGSPKLPIINQLQVSESQINDQQQAQLTVEVSDPDTPTEQLTIQWQIITGG</sequence>
<dbReference type="Gene3D" id="2.60.40.10">
    <property type="entry name" value="Immunoglobulins"/>
    <property type="match status" value="1"/>
</dbReference>
<dbReference type="InterPro" id="IPR010496">
    <property type="entry name" value="AL/BT2_dom"/>
</dbReference>
<comment type="caution">
    <text evidence="3">The sequence shown here is derived from an EMBL/GenBank/DDBJ whole genome shotgun (WGS) entry which is preliminary data.</text>
</comment>
<protein>
    <submittedName>
        <fullName evidence="3">Chitobiase/beta-hexosaminidase C-terminal domain-containing protein</fullName>
    </submittedName>
</protein>
<name>A0A853I3G1_9GAMM</name>
<evidence type="ECO:0000313" key="3">
    <source>
        <dbReference type="EMBL" id="NYZ67149.1"/>
    </source>
</evidence>
<dbReference type="GO" id="GO:0016787">
    <property type="term" value="F:hydrolase activity"/>
    <property type="evidence" value="ECO:0007669"/>
    <property type="project" value="InterPro"/>
</dbReference>
<dbReference type="EMBL" id="JACCKB010000021">
    <property type="protein sequence ID" value="NYZ67149.1"/>
    <property type="molecule type" value="Genomic_DNA"/>
</dbReference>
<proteinExistence type="predicted"/>
<evidence type="ECO:0000259" key="2">
    <source>
        <dbReference type="Pfam" id="PF13290"/>
    </source>
</evidence>
<dbReference type="Proteomes" id="UP000569732">
    <property type="component" value="Unassembled WGS sequence"/>
</dbReference>
<dbReference type="Pfam" id="PF13290">
    <property type="entry name" value="CHB_HEX_C_1"/>
    <property type="match status" value="1"/>
</dbReference>
<accession>A0A853I3G1</accession>
<gene>
    <name evidence="3" type="ORF">H0A36_14100</name>
</gene>
<evidence type="ECO:0000313" key="4">
    <source>
        <dbReference type="Proteomes" id="UP000569732"/>
    </source>
</evidence>